<organism evidence="2 3">
    <name type="scientific">Methylomagnum ishizawai</name>
    <dbReference type="NCBI Taxonomy" id="1760988"/>
    <lineage>
        <taxon>Bacteria</taxon>
        <taxon>Pseudomonadati</taxon>
        <taxon>Pseudomonadota</taxon>
        <taxon>Gammaproteobacteria</taxon>
        <taxon>Methylococcales</taxon>
        <taxon>Methylococcaceae</taxon>
        <taxon>Methylomagnum</taxon>
    </lineage>
</organism>
<reference evidence="2 3" key="1">
    <citation type="submission" date="2016-12" db="EMBL/GenBank/DDBJ databases">
        <authorList>
            <person name="Song W.-J."/>
            <person name="Kurnit D.M."/>
        </authorList>
    </citation>
    <scope>NUCLEOTIDE SEQUENCE [LARGE SCALE GENOMIC DNA]</scope>
    <source>
        <strain evidence="2 3">175</strain>
    </source>
</reference>
<protein>
    <submittedName>
        <fullName evidence="2">Uncharacterized protein</fullName>
    </submittedName>
</protein>
<gene>
    <name evidence="2" type="ORF">SAMN02949497_1055</name>
</gene>
<evidence type="ECO:0000313" key="2">
    <source>
        <dbReference type="EMBL" id="SMF93763.1"/>
    </source>
</evidence>
<evidence type="ECO:0000256" key="1">
    <source>
        <dbReference type="SAM" id="MobiDB-lite"/>
    </source>
</evidence>
<dbReference type="Proteomes" id="UP000192923">
    <property type="component" value="Unassembled WGS sequence"/>
</dbReference>
<sequence>MSKKPRPPAIPVNNPVAKHAGKFNRAATFRDARSYRRKPKHPGREPFPIRAA</sequence>
<dbReference type="STRING" id="1760988.SAMN02949497_1055"/>
<dbReference type="EMBL" id="FXAM01000001">
    <property type="protein sequence ID" value="SMF93763.1"/>
    <property type="molecule type" value="Genomic_DNA"/>
</dbReference>
<dbReference type="Pfam" id="PF23876">
    <property type="entry name" value="DUF7230"/>
    <property type="match status" value="1"/>
</dbReference>
<dbReference type="AlphaFoldDB" id="A0A1Y6CYX9"/>
<evidence type="ECO:0000313" key="3">
    <source>
        <dbReference type="Proteomes" id="UP000192923"/>
    </source>
</evidence>
<proteinExistence type="predicted"/>
<accession>A0A1Y6CYX9</accession>
<name>A0A1Y6CYX9_9GAMM</name>
<dbReference type="RefSeq" id="WP_176225100.1">
    <property type="nucleotide sequence ID" value="NZ_AP019783.1"/>
</dbReference>
<dbReference type="InterPro" id="IPR055654">
    <property type="entry name" value="DUF7230"/>
</dbReference>
<feature type="region of interest" description="Disordered" evidence="1">
    <location>
        <begin position="1"/>
        <end position="52"/>
    </location>
</feature>
<keyword evidence="3" id="KW-1185">Reference proteome</keyword>